<reference evidence="7 8" key="1">
    <citation type="submission" date="2017-10" db="EMBL/GenBank/DDBJ databases">
        <title>Comparative genomics in systemic dimorphic fungi from Ajellomycetaceae.</title>
        <authorList>
            <person name="Munoz J.F."/>
            <person name="Mcewen J.G."/>
            <person name="Clay O.K."/>
            <person name="Cuomo C.A."/>
        </authorList>
    </citation>
    <scope>NUCLEOTIDE SEQUENCE [LARGE SCALE GENOMIC DNA]</scope>
    <source>
        <strain evidence="7 8">UAMH7299</strain>
    </source>
</reference>
<dbReference type="Gene3D" id="1.10.510.10">
    <property type="entry name" value="Transferase(Phosphotransferase) domain 1"/>
    <property type="match status" value="1"/>
</dbReference>
<dbReference type="PANTHER" id="PTHR24345">
    <property type="entry name" value="SERINE/THREONINE-PROTEIN KINASE PLK"/>
    <property type="match status" value="1"/>
</dbReference>
<proteinExistence type="predicted"/>
<dbReference type="GO" id="GO:0005634">
    <property type="term" value="C:nucleus"/>
    <property type="evidence" value="ECO:0007669"/>
    <property type="project" value="TreeGrafter"/>
</dbReference>
<dbReference type="InterPro" id="IPR000719">
    <property type="entry name" value="Prot_kinase_dom"/>
</dbReference>
<gene>
    <name evidence="7" type="ORF">AJ80_05047</name>
</gene>
<dbReference type="GO" id="GO:0004674">
    <property type="term" value="F:protein serine/threonine kinase activity"/>
    <property type="evidence" value="ECO:0007669"/>
    <property type="project" value="UniProtKB-KW"/>
</dbReference>
<evidence type="ECO:0000256" key="1">
    <source>
        <dbReference type="ARBA" id="ARBA00022527"/>
    </source>
</evidence>
<keyword evidence="3" id="KW-0547">Nucleotide-binding</keyword>
<evidence type="ECO:0000256" key="3">
    <source>
        <dbReference type="ARBA" id="ARBA00022741"/>
    </source>
</evidence>
<organism evidence="7 8">
    <name type="scientific">Polytolypa hystricis (strain UAMH7299)</name>
    <dbReference type="NCBI Taxonomy" id="1447883"/>
    <lineage>
        <taxon>Eukaryota</taxon>
        <taxon>Fungi</taxon>
        <taxon>Dikarya</taxon>
        <taxon>Ascomycota</taxon>
        <taxon>Pezizomycotina</taxon>
        <taxon>Eurotiomycetes</taxon>
        <taxon>Eurotiomycetidae</taxon>
        <taxon>Onygenales</taxon>
        <taxon>Onygenales incertae sedis</taxon>
        <taxon>Polytolypa</taxon>
    </lineage>
</organism>
<comment type="caution">
    <text evidence="7">The sequence shown here is derived from an EMBL/GenBank/DDBJ whole genome shotgun (WGS) entry which is preliminary data.</text>
</comment>
<accession>A0A2B7Y783</accession>
<dbReference type="InterPro" id="IPR011009">
    <property type="entry name" value="Kinase-like_dom_sf"/>
</dbReference>
<keyword evidence="2" id="KW-0808">Transferase</keyword>
<sequence length="258" mass="29489">MTSSEKVCISFQRPGCIAIGQTGEICKINNSYIVKYPKSFPGETAYNELRLTFITVERHIYERLGPHEGILPYHGLYDDSGAIKLAYARQGDLETYIPAHRMPSESFRAAWIRSLVNAFCHIYSCKVLHQDVKLDNILIDNNSSLKIADFANGAIFPLDADMETICAEDPLSRVDILGIGCVMYSIATWTVYSYDYFEKECWPRPEEVPTTDGVMYGKIIDKCWRNEYSTIQSLYEDFQRLDNEQSASKQLPRVDFVL</sequence>
<keyword evidence="8" id="KW-1185">Reference proteome</keyword>
<keyword evidence="5" id="KW-0067">ATP-binding</keyword>
<dbReference type="GO" id="GO:0005524">
    <property type="term" value="F:ATP binding"/>
    <property type="evidence" value="ECO:0007669"/>
    <property type="project" value="UniProtKB-KW"/>
</dbReference>
<dbReference type="SUPFAM" id="SSF56112">
    <property type="entry name" value="Protein kinase-like (PK-like)"/>
    <property type="match status" value="1"/>
</dbReference>
<dbReference type="PANTHER" id="PTHR24345:SF0">
    <property type="entry name" value="CELL CYCLE SERINE_THREONINE-PROTEIN KINASE CDC5_MSD2"/>
    <property type="match status" value="1"/>
</dbReference>
<dbReference type="Pfam" id="PF00069">
    <property type="entry name" value="Pkinase"/>
    <property type="match status" value="1"/>
</dbReference>
<evidence type="ECO:0000313" key="8">
    <source>
        <dbReference type="Proteomes" id="UP000224634"/>
    </source>
</evidence>
<feature type="domain" description="Protein kinase" evidence="6">
    <location>
        <begin position="11"/>
        <end position="258"/>
    </location>
</feature>
<dbReference type="STRING" id="1447883.A0A2B7Y783"/>
<evidence type="ECO:0000256" key="4">
    <source>
        <dbReference type="ARBA" id="ARBA00022777"/>
    </source>
</evidence>
<dbReference type="Proteomes" id="UP000224634">
    <property type="component" value="Unassembled WGS sequence"/>
</dbReference>
<dbReference type="EMBL" id="PDNA01000070">
    <property type="protein sequence ID" value="PGH16903.1"/>
    <property type="molecule type" value="Genomic_DNA"/>
</dbReference>
<dbReference type="InterPro" id="IPR008271">
    <property type="entry name" value="Ser/Thr_kinase_AS"/>
</dbReference>
<evidence type="ECO:0000313" key="7">
    <source>
        <dbReference type="EMBL" id="PGH16903.1"/>
    </source>
</evidence>
<dbReference type="PROSITE" id="PS00108">
    <property type="entry name" value="PROTEIN_KINASE_ST"/>
    <property type="match status" value="1"/>
</dbReference>
<protein>
    <submittedName>
        <fullName evidence="7">CAMK/CAMKL protein kinase</fullName>
    </submittedName>
</protein>
<keyword evidence="4 7" id="KW-0418">Kinase</keyword>
<dbReference type="PROSITE" id="PS50011">
    <property type="entry name" value="PROTEIN_KINASE_DOM"/>
    <property type="match status" value="1"/>
</dbReference>
<dbReference type="SMART" id="SM00220">
    <property type="entry name" value="S_TKc"/>
    <property type="match status" value="1"/>
</dbReference>
<name>A0A2B7Y783_POLH7</name>
<dbReference type="OrthoDB" id="1668230at2759"/>
<evidence type="ECO:0000256" key="2">
    <source>
        <dbReference type="ARBA" id="ARBA00022679"/>
    </source>
</evidence>
<dbReference type="AlphaFoldDB" id="A0A2B7Y783"/>
<evidence type="ECO:0000256" key="5">
    <source>
        <dbReference type="ARBA" id="ARBA00022840"/>
    </source>
</evidence>
<evidence type="ECO:0000259" key="6">
    <source>
        <dbReference type="PROSITE" id="PS50011"/>
    </source>
</evidence>
<keyword evidence="1" id="KW-0723">Serine/threonine-protein kinase</keyword>